<comment type="caution">
    <text evidence="2">The sequence shown here is derived from an EMBL/GenBank/DDBJ whole genome shotgun (WGS) entry which is preliminary data.</text>
</comment>
<proteinExistence type="predicted"/>
<evidence type="ECO:0000313" key="3">
    <source>
        <dbReference type="Proteomes" id="UP000034344"/>
    </source>
</evidence>
<protein>
    <submittedName>
        <fullName evidence="2">Uncharacterized protein</fullName>
    </submittedName>
</protein>
<keyword evidence="1" id="KW-0812">Transmembrane</keyword>
<reference evidence="2 3" key="1">
    <citation type="journal article" date="2015" name="Nature">
        <title>rRNA introns, odd ribosomes, and small enigmatic genomes across a large radiation of phyla.</title>
        <authorList>
            <person name="Brown C.T."/>
            <person name="Hug L.A."/>
            <person name="Thomas B.C."/>
            <person name="Sharon I."/>
            <person name="Castelle C.J."/>
            <person name="Singh A."/>
            <person name="Wilkins M.J."/>
            <person name="Williams K.H."/>
            <person name="Banfield J.F."/>
        </authorList>
    </citation>
    <scope>NUCLEOTIDE SEQUENCE [LARGE SCALE GENOMIC DNA]</scope>
</reference>
<sequence>MRQIIINLCFLLLIILFYGRNQIYAQVSPAITPSIPFMSAPVDCGIEGGPNEKCCTSPLVNNDDLIKSKRGIPGTDQMVDAINAAFKQIVKPIIDPLNNIAQKTMQPCYSGQPSTPGNPNDPNCKCIKPTVAPLVAISKLCNGVSAKENGACLSCVQQSGVYTGLGCISSNFSSFVQDILVVKGIGLAGMFALLCIIYAAFTLQTSRGNPEKIKKAQELLTSCIMGLMLIIFSVFILRLIGVDILKIPGFK</sequence>
<name>A0A0G0HCC5_9BACT</name>
<dbReference type="EMBL" id="LBRS01000006">
    <property type="protein sequence ID" value="KKQ01581.1"/>
    <property type="molecule type" value="Genomic_DNA"/>
</dbReference>
<feature type="transmembrane region" description="Helical" evidence="1">
    <location>
        <begin position="222"/>
        <end position="241"/>
    </location>
</feature>
<dbReference type="Proteomes" id="UP000034344">
    <property type="component" value="Unassembled WGS sequence"/>
</dbReference>
<feature type="transmembrane region" description="Helical" evidence="1">
    <location>
        <begin position="180"/>
        <end position="201"/>
    </location>
</feature>
<dbReference type="STRING" id="1618480.US11_C0006G0023"/>
<dbReference type="AlphaFoldDB" id="A0A0G0HCC5"/>
<gene>
    <name evidence="2" type="ORF">US11_C0006G0023</name>
</gene>
<evidence type="ECO:0000313" key="2">
    <source>
        <dbReference type="EMBL" id="KKQ01581.1"/>
    </source>
</evidence>
<keyword evidence="1" id="KW-0472">Membrane</keyword>
<accession>A0A0G0HCC5</accession>
<keyword evidence="1" id="KW-1133">Transmembrane helix</keyword>
<evidence type="ECO:0000256" key="1">
    <source>
        <dbReference type="SAM" id="Phobius"/>
    </source>
</evidence>
<organism evidence="2 3">
    <name type="scientific">Candidatus Roizmanbacteria bacterium GW2011_GWA2_36_23</name>
    <dbReference type="NCBI Taxonomy" id="1618480"/>
    <lineage>
        <taxon>Bacteria</taxon>
        <taxon>Candidatus Roizmaniibacteriota</taxon>
    </lineage>
</organism>